<dbReference type="AlphaFoldDB" id="A0A974E1E4"/>
<reference evidence="8" key="1">
    <citation type="journal article" date="2016" name="Nature">
        <title>Genome evolution in the allotetraploid frog Xenopus laevis.</title>
        <authorList>
            <person name="Session A.M."/>
            <person name="Uno Y."/>
            <person name="Kwon T."/>
            <person name="Chapman J.A."/>
            <person name="Toyoda A."/>
            <person name="Takahashi S."/>
            <person name="Fukui A."/>
            <person name="Hikosaka A."/>
            <person name="Suzuki A."/>
            <person name="Kondo M."/>
            <person name="van Heeringen S.J."/>
            <person name="Quigley I."/>
            <person name="Heinz S."/>
            <person name="Ogino H."/>
            <person name="Ochi H."/>
            <person name="Hellsten U."/>
            <person name="Lyons J.B."/>
            <person name="Simakov O."/>
            <person name="Putnam N."/>
            <person name="Stites J."/>
            <person name="Kuroki Y."/>
            <person name="Tanaka T."/>
            <person name="Michiue T."/>
            <person name="Watanabe M."/>
            <person name="Bogdanovic O."/>
            <person name="Lister R."/>
            <person name="Georgiou G."/>
            <person name="Paranjpe S.S."/>
            <person name="van Kruijsbergen I."/>
            <person name="Shu S."/>
            <person name="Carlson J."/>
            <person name="Kinoshita T."/>
            <person name="Ohta Y."/>
            <person name="Mawaribuchi S."/>
            <person name="Jenkins J."/>
            <person name="Grimwood J."/>
            <person name="Schmutz J."/>
            <person name="Mitros T."/>
            <person name="Mozaffari S.V."/>
            <person name="Suzuki Y."/>
            <person name="Haramoto Y."/>
            <person name="Yamamoto T.S."/>
            <person name="Takagi C."/>
            <person name="Heald R."/>
            <person name="Miller K."/>
            <person name="Haudenschild C."/>
            <person name="Kitzman J."/>
            <person name="Nakayama T."/>
            <person name="Izutsu Y."/>
            <person name="Robert J."/>
            <person name="Fortriede J."/>
            <person name="Burns K."/>
            <person name="Lotay V."/>
            <person name="Karimi K."/>
            <person name="Yasuoka Y."/>
            <person name="Dichmann D.S."/>
            <person name="Flajnik M.F."/>
            <person name="Houston D.W."/>
            <person name="Shendure J."/>
            <person name="DuPasquier L."/>
            <person name="Vize P.D."/>
            <person name="Zorn A.M."/>
            <person name="Ito M."/>
            <person name="Marcotte E.M."/>
            <person name="Wallingford J.B."/>
            <person name="Ito Y."/>
            <person name="Asashima M."/>
            <person name="Ueno N."/>
            <person name="Matsuda Y."/>
            <person name="Veenstra G.J."/>
            <person name="Fujiyama A."/>
            <person name="Harland R.M."/>
            <person name="Taira M."/>
            <person name="Rokhsar D.S."/>
        </authorList>
    </citation>
    <scope>NUCLEOTIDE SEQUENCE [LARGE SCALE GENOMIC DNA]</scope>
    <source>
        <strain evidence="8">J</strain>
    </source>
</reference>
<evidence type="ECO:0000256" key="5">
    <source>
        <dbReference type="ARBA" id="ARBA00043266"/>
    </source>
</evidence>
<gene>
    <name evidence="7" type="ORF">XELAEV_18007252mg</name>
</gene>
<dbReference type="SMART" id="SM00406">
    <property type="entry name" value="IGv"/>
    <property type="match status" value="1"/>
</dbReference>
<protein>
    <recommendedName>
        <fullName evidence="6">Ig-like domain-containing protein</fullName>
    </recommendedName>
</protein>
<evidence type="ECO:0000256" key="4">
    <source>
        <dbReference type="ARBA" id="ARBA00023319"/>
    </source>
</evidence>
<keyword evidence="3" id="KW-0675">Receptor</keyword>
<keyword evidence="5" id="KW-0391">Immunity</keyword>
<dbReference type="EMBL" id="CM004466">
    <property type="protein sequence ID" value="OCU01461.1"/>
    <property type="molecule type" value="Genomic_DNA"/>
</dbReference>
<dbReference type="InterPro" id="IPR007110">
    <property type="entry name" value="Ig-like_dom"/>
</dbReference>
<evidence type="ECO:0000313" key="8">
    <source>
        <dbReference type="Proteomes" id="UP000694892"/>
    </source>
</evidence>
<proteinExistence type="predicted"/>
<name>A0A974E1E4_XENLA</name>
<dbReference type="Proteomes" id="UP000694892">
    <property type="component" value="Chromosome 1L"/>
</dbReference>
<dbReference type="Pfam" id="PF07686">
    <property type="entry name" value="V-set"/>
    <property type="match status" value="1"/>
</dbReference>
<evidence type="ECO:0000256" key="3">
    <source>
        <dbReference type="ARBA" id="ARBA00023170"/>
    </source>
</evidence>
<keyword evidence="4" id="KW-0393">Immunoglobulin domain</keyword>
<evidence type="ECO:0000259" key="6">
    <source>
        <dbReference type="PROSITE" id="PS50835"/>
    </source>
</evidence>
<dbReference type="PROSITE" id="PS50835">
    <property type="entry name" value="IG_LIKE"/>
    <property type="match status" value="1"/>
</dbReference>
<sequence length="112" mass="12832">MIKQFFVSGDVWADSIQPKDYHVFAEEGTEVYLYCNYSTTYTTAYYLHWYRQYDYGGPQFILHKANKGSSSKAAVDRFESEVNSSSTVLIITDLKLEDTATYHCALAEATVR</sequence>
<keyword evidence="5" id="KW-1279">T cell receptor</keyword>
<dbReference type="InterPro" id="IPR051287">
    <property type="entry name" value="TCR_variable_region"/>
</dbReference>
<dbReference type="SUPFAM" id="SSF48726">
    <property type="entry name" value="Immunoglobulin"/>
    <property type="match status" value="1"/>
</dbReference>
<keyword evidence="2" id="KW-1064">Adaptive immunity</keyword>
<dbReference type="GO" id="GO:0042101">
    <property type="term" value="C:T cell receptor complex"/>
    <property type="evidence" value="ECO:0007669"/>
    <property type="project" value="UniProtKB-KW"/>
</dbReference>
<dbReference type="GO" id="GO:0002250">
    <property type="term" value="P:adaptive immune response"/>
    <property type="evidence" value="ECO:0007669"/>
    <property type="project" value="UniProtKB-KW"/>
</dbReference>
<keyword evidence="1" id="KW-0732">Signal</keyword>
<organism evidence="7 8">
    <name type="scientific">Xenopus laevis</name>
    <name type="common">African clawed frog</name>
    <dbReference type="NCBI Taxonomy" id="8355"/>
    <lineage>
        <taxon>Eukaryota</taxon>
        <taxon>Metazoa</taxon>
        <taxon>Chordata</taxon>
        <taxon>Craniata</taxon>
        <taxon>Vertebrata</taxon>
        <taxon>Euteleostomi</taxon>
        <taxon>Amphibia</taxon>
        <taxon>Batrachia</taxon>
        <taxon>Anura</taxon>
        <taxon>Pipoidea</taxon>
        <taxon>Pipidae</taxon>
        <taxon>Xenopodinae</taxon>
        <taxon>Xenopus</taxon>
        <taxon>Xenopus</taxon>
    </lineage>
</organism>
<dbReference type="PANTHER" id="PTHR19367:SF18">
    <property type="entry name" value="T CELL RECEPTOR ALPHA VARIABLE 16"/>
    <property type="match status" value="1"/>
</dbReference>
<evidence type="ECO:0000256" key="1">
    <source>
        <dbReference type="ARBA" id="ARBA00022729"/>
    </source>
</evidence>
<dbReference type="InterPro" id="IPR013783">
    <property type="entry name" value="Ig-like_fold"/>
</dbReference>
<dbReference type="InterPro" id="IPR036179">
    <property type="entry name" value="Ig-like_dom_sf"/>
</dbReference>
<evidence type="ECO:0000313" key="7">
    <source>
        <dbReference type="EMBL" id="OCU01461.1"/>
    </source>
</evidence>
<dbReference type="InterPro" id="IPR013106">
    <property type="entry name" value="Ig_V-set"/>
</dbReference>
<accession>A0A974E1E4</accession>
<dbReference type="PANTHER" id="PTHR19367">
    <property type="entry name" value="T-CELL RECEPTOR ALPHA CHAIN V REGION"/>
    <property type="match status" value="1"/>
</dbReference>
<dbReference type="OMA" id="FRQYPNG"/>
<feature type="domain" description="Ig-like" evidence="6">
    <location>
        <begin position="18"/>
        <end position="112"/>
    </location>
</feature>
<dbReference type="Gene3D" id="2.60.40.10">
    <property type="entry name" value="Immunoglobulins"/>
    <property type="match status" value="1"/>
</dbReference>
<evidence type="ECO:0000256" key="2">
    <source>
        <dbReference type="ARBA" id="ARBA00023130"/>
    </source>
</evidence>